<keyword evidence="2" id="KW-1185">Reference proteome</keyword>
<sequence length="181" mass="19904">MAVAPPRMAAPQRAMAAHVARPMLHGRRLSRTAVARSVGRCAARWPLKLLRDGRPSLTDHAQPGEAMRAGRAWWPAKGRWPRAHVCAGAESGARPCAWNSTMIGCHTRKLLRRSMVGRRALVACGRASRLARRCARPCFTLGAMLCAAVLRAWRDVARLSRANFVGGGLRRRTLLRRCRGG</sequence>
<dbReference type="EMBL" id="KV031738">
    <property type="protein sequence ID" value="KZV13626.1"/>
    <property type="molecule type" value="Genomic_DNA"/>
</dbReference>
<keyword evidence="1" id="KW-0808">Transferase</keyword>
<evidence type="ECO:0000313" key="1">
    <source>
        <dbReference type="EMBL" id="KZV13626.1"/>
    </source>
</evidence>
<evidence type="ECO:0000313" key="2">
    <source>
        <dbReference type="Proteomes" id="UP000250235"/>
    </source>
</evidence>
<dbReference type="Proteomes" id="UP000250235">
    <property type="component" value="Unassembled WGS sequence"/>
</dbReference>
<proteinExistence type="predicted"/>
<name>A0A2Z6ZWN9_9LAMI</name>
<dbReference type="AlphaFoldDB" id="A0A2Z6ZWN9"/>
<gene>
    <name evidence="1" type="ORF">F511_45211</name>
</gene>
<reference evidence="1 2" key="1">
    <citation type="journal article" date="2015" name="Proc. Natl. Acad. Sci. U.S.A.">
        <title>The resurrection genome of Boea hygrometrica: A blueprint for survival of dehydration.</title>
        <authorList>
            <person name="Xiao L."/>
            <person name="Yang G."/>
            <person name="Zhang L."/>
            <person name="Yang X."/>
            <person name="Zhao S."/>
            <person name="Ji Z."/>
            <person name="Zhou Q."/>
            <person name="Hu M."/>
            <person name="Wang Y."/>
            <person name="Chen M."/>
            <person name="Xu Y."/>
            <person name="Jin H."/>
            <person name="Xiao X."/>
            <person name="Hu G."/>
            <person name="Bao F."/>
            <person name="Hu Y."/>
            <person name="Wan P."/>
            <person name="Li L."/>
            <person name="Deng X."/>
            <person name="Kuang T."/>
            <person name="Xiang C."/>
            <person name="Zhu J.K."/>
            <person name="Oliver M.J."/>
            <person name="He Y."/>
        </authorList>
    </citation>
    <scope>NUCLEOTIDE SEQUENCE [LARGE SCALE GENOMIC DNA]</scope>
    <source>
        <strain evidence="2">cv. XS01</strain>
    </source>
</reference>
<protein>
    <submittedName>
        <fullName evidence="1">Putative tetraacyldisaccharide 4'-kinase, mitochondrial</fullName>
    </submittedName>
</protein>
<accession>A0A2Z6ZWN9</accession>
<organism evidence="1 2">
    <name type="scientific">Dorcoceras hygrometricum</name>
    <dbReference type="NCBI Taxonomy" id="472368"/>
    <lineage>
        <taxon>Eukaryota</taxon>
        <taxon>Viridiplantae</taxon>
        <taxon>Streptophyta</taxon>
        <taxon>Embryophyta</taxon>
        <taxon>Tracheophyta</taxon>
        <taxon>Spermatophyta</taxon>
        <taxon>Magnoliopsida</taxon>
        <taxon>eudicotyledons</taxon>
        <taxon>Gunneridae</taxon>
        <taxon>Pentapetalae</taxon>
        <taxon>asterids</taxon>
        <taxon>lamiids</taxon>
        <taxon>Lamiales</taxon>
        <taxon>Gesneriaceae</taxon>
        <taxon>Didymocarpoideae</taxon>
        <taxon>Trichosporeae</taxon>
        <taxon>Loxocarpinae</taxon>
        <taxon>Dorcoceras</taxon>
    </lineage>
</organism>
<dbReference type="GO" id="GO:0016301">
    <property type="term" value="F:kinase activity"/>
    <property type="evidence" value="ECO:0007669"/>
    <property type="project" value="UniProtKB-KW"/>
</dbReference>
<keyword evidence="1" id="KW-0418">Kinase</keyword>